<organism evidence="1 2">
    <name type="scientific">Actinomadura adrarensis</name>
    <dbReference type="NCBI Taxonomy" id="1819600"/>
    <lineage>
        <taxon>Bacteria</taxon>
        <taxon>Bacillati</taxon>
        <taxon>Actinomycetota</taxon>
        <taxon>Actinomycetes</taxon>
        <taxon>Streptosporangiales</taxon>
        <taxon>Thermomonosporaceae</taxon>
        <taxon>Actinomadura</taxon>
    </lineage>
</organism>
<gene>
    <name evidence="1" type="ORF">ACFQ07_14785</name>
</gene>
<reference evidence="2" key="1">
    <citation type="journal article" date="2019" name="Int. J. Syst. Evol. Microbiol.">
        <title>The Global Catalogue of Microorganisms (GCM) 10K type strain sequencing project: providing services to taxonomists for standard genome sequencing and annotation.</title>
        <authorList>
            <consortium name="The Broad Institute Genomics Platform"/>
            <consortium name="The Broad Institute Genome Sequencing Center for Infectious Disease"/>
            <person name="Wu L."/>
            <person name="Ma J."/>
        </authorList>
    </citation>
    <scope>NUCLEOTIDE SEQUENCE [LARGE SCALE GENOMIC DNA]</scope>
    <source>
        <strain evidence="2">JCM 31696</strain>
    </source>
</reference>
<comment type="caution">
    <text evidence="1">The sequence shown here is derived from an EMBL/GenBank/DDBJ whole genome shotgun (WGS) entry which is preliminary data.</text>
</comment>
<dbReference type="Proteomes" id="UP001597083">
    <property type="component" value="Unassembled WGS sequence"/>
</dbReference>
<keyword evidence="2" id="KW-1185">Reference proteome</keyword>
<protein>
    <recommendedName>
        <fullName evidence="3">PD-(D/E)XK nuclease superfamily protein</fullName>
    </recommendedName>
</protein>
<evidence type="ECO:0000313" key="2">
    <source>
        <dbReference type="Proteomes" id="UP001597083"/>
    </source>
</evidence>
<name>A0ABW3CJ08_9ACTN</name>
<evidence type="ECO:0008006" key="3">
    <source>
        <dbReference type="Google" id="ProtNLM"/>
    </source>
</evidence>
<dbReference type="EMBL" id="JBHTIR010002217">
    <property type="protein sequence ID" value="MFD0853501.1"/>
    <property type="molecule type" value="Genomic_DNA"/>
</dbReference>
<sequence>MLDDSVPDGRVPLLGQLAGEGWFMQMGEVAATKSLTWLAADPALRTALLEHLGTRAGVDLAAVERLVPESVHDDGSRPDIEMLDADGNTVALVEAKFAAELTDAQVATYLEILGRRSGPHPGVLFVLVPPGRVDEA</sequence>
<accession>A0ABW3CJ08</accession>
<feature type="non-terminal residue" evidence="1">
    <location>
        <position position="136"/>
    </location>
</feature>
<proteinExistence type="predicted"/>
<evidence type="ECO:0000313" key="1">
    <source>
        <dbReference type="EMBL" id="MFD0853501.1"/>
    </source>
</evidence>